<dbReference type="AlphaFoldDB" id="A0A1S8YMU6"/>
<reference evidence="2 3" key="1">
    <citation type="submission" date="2016-12" db="EMBL/GenBank/DDBJ databases">
        <title>Izhakiella australiana sp. nov. of genus Izhakiella isolated from Australian desert.</title>
        <authorList>
            <person name="Ji M."/>
        </authorList>
    </citation>
    <scope>NUCLEOTIDE SEQUENCE [LARGE SCALE GENOMIC DNA]</scope>
    <source>
        <strain evidence="2 3">D4N98</strain>
    </source>
</reference>
<organism evidence="2 3">
    <name type="scientific">Izhakiella australiensis</name>
    <dbReference type="NCBI Taxonomy" id="1926881"/>
    <lineage>
        <taxon>Bacteria</taxon>
        <taxon>Pseudomonadati</taxon>
        <taxon>Pseudomonadota</taxon>
        <taxon>Gammaproteobacteria</taxon>
        <taxon>Enterobacterales</taxon>
        <taxon>Erwiniaceae</taxon>
        <taxon>Izhakiella</taxon>
    </lineage>
</organism>
<dbReference type="Proteomes" id="UP000190667">
    <property type="component" value="Unassembled WGS sequence"/>
</dbReference>
<evidence type="ECO:0000256" key="1">
    <source>
        <dbReference type="SAM" id="Coils"/>
    </source>
</evidence>
<gene>
    <name evidence="2" type="ORF">BTJ39_07965</name>
</gene>
<dbReference type="EMBL" id="MRUL01000004">
    <property type="protein sequence ID" value="OON40344.1"/>
    <property type="molecule type" value="Genomic_DNA"/>
</dbReference>
<comment type="caution">
    <text evidence="2">The sequence shown here is derived from an EMBL/GenBank/DDBJ whole genome shotgun (WGS) entry which is preliminary data.</text>
</comment>
<evidence type="ECO:0000313" key="2">
    <source>
        <dbReference type="EMBL" id="OON40344.1"/>
    </source>
</evidence>
<accession>A0A1S8YMU6</accession>
<dbReference type="RefSeq" id="WP_078002151.1">
    <property type="nucleotide sequence ID" value="NZ_MRUL01000004.1"/>
</dbReference>
<dbReference type="InterPro" id="IPR017030">
    <property type="entry name" value="Vir_effector_SfrC"/>
</dbReference>
<keyword evidence="3" id="KW-1185">Reference proteome</keyword>
<dbReference type="PIRSF" id="PIRSF034586">
    <property type="entry name" value="Vir_effector_SfrC"/>
    <property type="match status" value="1"/>
</dbReference>
<sequence>MKPVTSKQLATQLGRKLDQAASALDDALTWVSSQREQAPRLEMEADRLTVKLRRLNNQARRYANASQQECAIGFFGLAQTGKEYLAGSLLSGDNGRLAIDLGGHPLDYAQQLNPWQQSATLAQRFTRQPLRGDAQWPVQLTLLSETEIASMLATVWHQRLHQPQPADEQLLAERMKNLLLYRQSEAVAGITPDDMVALWDRYNRVARPGQKALNSHFWPLAMDLAPLLGVDDRARLFSLLWDEDRELTALYRQLAHVLHHLGSARHVAAPLGTIDDATYSLLNTSALQDFNTPADITLQVCPRHQGRLLKPVTLSLSELALIGREIVFSLYAAPREALFEQVDVLDLPAPGARDDSNSQANPLALEVIQAKRGLLLSLASEEQQIHWLLVCTASAARNDTRTPGELLDFWVRQTQGEDSEERGRRKPGLIWALTPYDHRVTTGENFDAAVQRFVGQPGDSWGTMLMMDDKGVLRMATWLTNEVKRETKLARLSEQYQELRRELHDNLLGPWLQQDSAADPSVKQRIAESLLKALQVRTGVHGELLERLLPERDTLRHLFMQQYQGNESGHHELYALPNDDPFSIGVTIDLLSDQPAAFDADDGHEAVESESAAFAHQVYRYWINQLRQVPDNASLKELLGVTKPTLEMLTEELITGSIRLEIESALLSALSDASLGGLPAEQIAERQVSRALSVLGDYIAWLGFQSLPDEQKPDSRIHRGQKIFARPDASNATLGPGQRLTRLSARPLNTAAYYIYDWLVALNTLIVQNAGYSASQNISSAARQMLTLIAARVIA</sequence>
<evidence type="ECO:0000313" key="3">
    <source>
        <dbReference type="Proteomes" id="UP000190667"/>
    </source>
</evidence>
<feature type="coiled-coil region" evidence="1">
    <location>
        <begin position="38"/>
        <end position="65"/>
    </location>
</feature>
<protein>
    <submittedName>
        <fullName evidence="2">Virulence factor</fullName>
    </submittedName>
</protein>
<dbReference type="OrthoDB" id="1060501at2"/>
<keyword evidence="1" id="KW-0175">Coiled coil</keyword>
<dbReference type="Pfam" id="PF10139">
    <property type="entry name" value="Virul_Fac"/>
    <property type="match status" value="2"/>
</dbReference>
<name>A0A1S8YMU6_9GAMM</name>
<proteinExistence type="predicted"/>
<dbReference type="STRING" id="1926881.BTJ39_07965"/>